<feature type="compositionally biased region" description="Polar residues" evidence="2">
    <location>
        <begin position="78"/>
        <end position="87"/>
    </location>
</feature>
<proteinExistence type="predicted"/>
<protein>
    <submittedName>
        <fullName evidence="4">Putative dynein heavy chain 6, axonemal-like isoform X5</fullName>
    </submittedName>
</protein>
<dbReference type="GO" id="GO:0045505">
    <property type="term" value="F:dynein intermediate chain binding"/>
    <property type="evidence" value="ECO:0007669"/>
    <property type="project" value="InterPro"/>
</dbReference>
<evidence type="ECO:0000256" key="2">
    <source>
        <dbReference type="SAM" id="MobiDB-lite"/>
    </source>
</evidence>
<dbReference type="Gene3D" id="1.10.287.2620">
    <property type="match status" value="1"/>
</dbReference>
<gene>
    <name evidence="4" type="ORF">C7M84_005163</name>
</gene>
<feature type="region of interest" description="Disordered" evidence="2">
    <location>
        <begin position="1"/>
        <end position="92"/>
    </location>
</feature>
<dbReference type="Proteomes" id="UP000283509">
    <property type="component" value="Unassembled WGS sequence"/>
</dbReference>
<evidence type="ECO:0000313" key="4">
    <source>
        <dbReference type="EMBL" id="ROT76269.1"/>
    </source>
</evidence>
<dbReference type="EMBL" id="QCYY01001677">
    <property type="protein sequence ID" value="ROT76269.1"/>
    <property type="molecule type" value="Genomic_DNA"/>
</dbReference>
<keyword evidence="1" id="KW-0175">Coiled coil</keyword>
<feature type="coiled-coil region" evidence="1">
    <location>
        <begin position="664"/>
        <end position="713"/>
    </location>
</feature>
<evidence type="ECO:0000313" key="5">
    <source>
        <dbReference type="Proteomes" id="UP000283509"/>
    </source>
</evidence>
<organism evidence="4 5">
    <name type="scientific">Penaeus vannamei</name>
    <name type="common">Whiteleg shrimp</name>
    <name type="synonym">Litopenaeus vannamei</name>
    <dbReference type="NCBI Taxonomy" id="6689"/>
    <lineage>
        <taxon>Eukaryota</taxon>
        <taxon>Metazoa</taxon>
        <taxon>Ecdysozoa</taxon>
        <taxon>Arthropoda</taxon>
        <taxon>Crustacea</taxon>
        <taxon>Multicrustacea</taxon>
        <taxon>Malacostraca</taxon>
        <taxon>Eumalacostraca</taxon>
        <taxon>Eucarida</taxon>
        <taxon>Decapoda</taxon>
        <taxon>Dendrobranchiata</taxon>
        <taxon>Penaeoidea</taxon>
        <taxon>Penaeidae</taxon>
        <taxon>Penaeus</taxon>
    </lineage>
</organism>
<accession>A0A423TIJ0</accession>
<evidence type="ECO:0000256" key="1">
    <source>
        <dbReference type="SAM" id="Coils"/>
    </source>
</evidence>
<dbReference type="PANTHER" id="PTHR45703:SF36">
    <property type="entry name" value="DYNEIN HEAVY CHAIN, CYTOPLASMIC"/>
    <property type="match status" value="1"/>
</dbReference>
<dbReference type="GO" id="GO:0051959">
    <property type="term" value="F:dynein light intermediate chain binding"/>
    <property type="evidence" value="ECO:0007669"/>
    <property type="project" value="InterPro"/>
</dbReference>
<dbReference type="InterPro" id="IPR026983">
    <property type="entry name" value="DHC"/>
</dbReference>
<feature type="region of interest" description="Disordered" evidence="2">
    <location>
        <begin position="321"/>
        <end position="356"/>
    </location>
</feature>
<dbReference type="PANTHER" id="PTHR45703">
    <property type="entry name" value="DYNEIN HEAVY CHAIN"/>
    <property type="match status" value="1"/>
</dbReference>
<evidence type="ECO:0000259" key="3">
    <source>
        <dbReference type="Pfam" id="PF08393"/>
    </source>
</evidence>
<dbReference type="InterPro" id="IPR013602">
    <property type="entry name" value="Dynein_heavy_linker"/>
</dbReference>
<keyword evidence="5" id="KW-1185">Reference proteome</keyword>
<dbReference type="GO" id="GO:0007018">
    <property type="term" value="P:microtubule-based movement"/>
    <property type="evidence" value="ECO:0007669"/>
    <property type="project" value="InterPro"/>
</dbReference>
<reference evidence="4 5" key="1">
    <citation type="submission" date="2018-04" db="EMBL/GenBank/DDBJ databases">
        <authorList>
            <person name="Zhang X."/>
            <person name="Yuan J."/>
            <person name="Li F."/>
            <person name="Xiang J."/>
        </authorList>
    </citation>
    <scope>NUCLEOTIDE SEQUENCE [LARGE SCALE GENOMIC DNA]</scope>
    <source>
        <tissue evidence="4">Muscle</tissue>
    </source>
</reference>
<name>A0A423TIJ0_PENVA</name>
<feature type="domain" description="Dynein heavy chain linker" evidence="3">
    <location>
        <begin position="769"/>
        <end position="1029"/>
    </location>
</feature>
<dbReference type="GO" id="GO:0030286">
    <property type="term" value="C:dynein complex"/>
    <property type="evidence" value="ECO:0007669"/>
    <property type="project" value="InterPro"/>
</dbReference>
<comment type="caution">
    <text evidence="4">The sequence shown here is derived from an EMBL/GenBank/DDBJ whole genome shotgun (WGS) entry which is preliminary data.</text>
</comment>
<dbReference type="InterPro" id="IPR042222">
    <property type="entry name" value="Dynein_2_N"/>
</dbReference>
<feature type="compositionally biased region" description="Low complexity" evidence="2">
    <location>
        <begin position="9"/>
        <end position="24"/>
    </location>
</feature>
<dbReference type="Pfam" id="PF08393">
    <property type="entry name" value="DHC_N2"/>
    <property type="match status" value="1"/>
</dbReference>
<dbReference type="Gene3D" id="1.20.140.100">
    <property type="entry name" value="Dynein heavy chain, N-terminal domain 2"/>
    <property type="match status" value="1"/>
</dbReference>
<sequence length="1045" mass="117749">MSSTAALPQSRPSSVSSRQQQQRWDSSEDHHKTGVTVTLPTIQVTEAKQQQATPGAGGLEVLPTELIDSSGLPHPSADDTQSPNTALLSPPGEISTSFLPALSGPSKTPASGAGLKLPPLVEAPVVPPRTLDDAIELVNRCNMMLYLTLKHPPSELEYNPYSFNVVSGRPKGLREYAILSNAGVTQVWPTEVTFTPIDAFQREFQLYNKLRKIRFFRVFRLRKTWQVWEDRAQGSSGRRRRGSRRTWSSCSRPSSAPWRTCPPFVTSSRTWAFWRSVVALEEPVLMDAWVTDVQGALESVRNRLHAFRSLLLQVVASMVHTDEPTGDGDGSELLSGEKKSPRSNTGSSSMPRRHSSASIVKMVRVVDLMVASALRTILHNTVKSLLDTIVTRSTVKEKEQADEEAEEEIGAMFLVKVSVEENVIVCAPTQEALMGGLRSVVRMCEMTVLSIQPLLPYFTPQDRLSAVASDENTVLRTMLEDDSLLKESIGKVLSLVEDKWQKVEGEVNPLDDLLKEAQTPPREEGIQDQDMSELGSWLGRVEGLVETVRSIREVVNLGLLQVDQTDARRVLVTSLRQQQQRMHQDVSQGFDQRVKKLQAEATDKWLGLEMAPVTAQQVVTLLNYVTEVKSEMERVNGEESVIHQAYSMIQGYHITLHPEVHNKYEALQKELKRLRKCVRRSLMERPTMIRKLNQLLQKEIEELDAETVKLSEQVQALRFLRVTSDREEALKMLEAADSRASTIRAQATTVVQYQTTFSLKVCMFKDLAVVEEEIALKMLLWRSLAEWEELTSEWYKREVRCLDVTEVTQVTLKYREKADYLMGATQQSDVLQHLNTLVSQMQEKLPVLEALTDSALRPRHWQEIDTALGRALPPNLTLAHVDEMSLHTHAHTLQQVAHTAQLQREMENRLKKLEEDWDVAIIPVQAYIRKDLYVLGDLADLESLLLASDLTLHLLLHSQHALHIKNETVKWKNIHTIIKETVAALRDFEGEWLALDLVLSSCTAMEVFPLQAAVFCAASSFWSATLSRVEPFVKSEEVSDELVKA</sequence>
<feature type="compositionally biased region" description="Polar residues" evidence="2">
    <location>
        <begin position="35"/>
        <end position="53"/>
    </location>
</feature>
<dbReference type="AlphaFoldDB" id="A0A423TIJ0"/>
<reference evidence="4 5" key="2">
    <citation type="submission" date="2019-01" db="EMBL/GenBank/DDBJ databases">
        <title>The decoding of complex shrimp genome reveals the adaptation for benthos swimmer, frequently molting mechanism and breeding impact on genome.</title>
        <authorList>
            <person name="Sun Y."/>
            <person name="Gao Y."/>
            <person name="Yu Y."/>
        </authorList>
    </citation>
    <scope>NUCLEOTIDE SEQUENCE [LARGE SCALE GENOMIC DNA]</scope>
    <source>
        <tissue evidence="4">Muscle</tissue>
    </source>
</reference>
<dbReference type="STRING" id="6689.A0A423TIJ0"/>